<gene>
    <name evidence="1" type="ORF">A2642_03200</name>
</gene>
<evidence type="ECO:0008006" key="3">
    <source>
        <dbReference type="Google" id="ProtNLM"/>
    </source>
</evidence>
<dbReference type="InterPro" id="IPR009241">
    <property type="entry name" value="HigB-like"/>
</dbReference>
<dbReference type="EMBL" id="MFTJ01000010">
    <property type="protein sequence ID" value="OGI66451.1"/>
    <property type="molecule type" value="Genomic_DNA"/>
</dbReference>
<dbReference type="Proteomes" id="UP000178700">
    <property type="component" value="Unassembled WGS sequence"/>
</dbReference>
<dbReference type="AlphaFoldDB" id="A0A1F6V9Y6"/>
<evidence type="ECO:0000313" key="1">
    <source>
        <dbReference type="EMBL" id="OGI66451.1"/>
    </source>
</evidence>
<comment type="caution">
    <text evidence="1">The sequence shown here is derived from an EMBL/GenBank/DDBJ whole genome shotgun (WGS) entry which is preliminary data.</text>
</comment>
<protein>
    <recommendedName>
        <fullName evidence="3">Addiction module toxin RelE</fullName>
    </recommendedName>
</protein>
<sequence length="102" mass="11933">MEIRYYTEDILKFILSLEKKSSSSIDRLILLLHKCGNEIKMPYSKALGGGLFELRKLGKRQIRVIYCFHNQEAFILHVFEKKDNLISKQDLDLAKFRKATLA</sequence>
<organism evidence="1 2">
    <name type="scientific">Candidatus Nomurabacteria bacterium RIFCSPHIGHO2_01_FULL_39_10</name>
    <dbReference type="NCBI Taxonomy" id="1801733"/>
    <lineage>
        <taxon>Bacteria</taxon>
        <taxon>Candidatus Nomuraibacteriota</taxon>
    </lineage>
</organism>
<name>A0A1F6V9Y6_9BACT</name>
<dbReference type="Pfam" id="PF05973">
    <property type="entry name" value="Gp49"/>
    <property type="match status" value="1"/>
</dbReference>
<evidence type="ECO:0000313" key="2">
    <source>
        <dbReference type="Proteomes" id="UP000178700"/>
    </source>
</evidence>
<accession>A0A1F6V9Y6</accession>
<proteinExistence type="predicted"/>
<reference evidence="1 2" key="1">
    <citation type="journal article" date="2016" name="Nat. Commun.">
        <title>Thousands of microbial genomes shed light on interconnected biogeochemical processes in an aquifer system.</title>
        <authorList>
            <person name="Anantharaman K."/>
            <person name="Brown C.T."/>
            <person name="Hug L.A."/>
            <person name="Sharon I."/>
            <person name="Castelle C.J."/>
            <person name="Probst A.J."/>
            <person name="Thomas B.C."/>
            <person name="Singh A."/>
            <person name="Wilkins M.J."/>
            <person name="Karaoz U."/>
            <person name="Brodie E.L."/>
            <person name="Williams K.H."/>
            <person name="Hubbard S.S."/>
            <person name="Banfield J.F."/>
        </authorList>
    </citation>
    <scope>NUCLEOTIDE SEQUENCE [LARGE SCALE GENOMIC DNA]</scope>
</reference>